<dbReference type="AlphaFoldDB" id="A0AAV6URL0"/>
<organism evidence="9 10">
    <name type="scientific">Oedothorax gibbosus</name>
    <dbReference type="NCBI Taxonomy" id="931172"/>
    <lineage>
        <taxon>Eukaryota</taxon>
        <taxon>Metazoa</taxon>
        <taxon>Ecdysozoa</taxon>
        <taxon>Arthropoda</taxon>
        <taxon>Chelicerata</taxon>
        <taxon>Arachnida</taxon>
        <taxon>Araneae</taxon>
        <taxon>Araneomorphae</taxon>
        <taxon>Entelegynae</taxon>
        <taxon>Araneoidea</taxon>
        <taxon>Linyphiidae</taxon>
        <taxon>Erigoninae</taxon>
        <taxon>Oedothorax</taxon>
    </lineage>
</organism>
<proteinExistence type="inferred from homology"/>
<evidence type="ECO:0000256" key="4">
    <source>
        <dbReference type="ARBA" id="ARBA00022722"/>
    </source>
</evidence>
<evidence type="ECO:0000259" key="8">
    <source>
        <dbReference type="Pfam" id="PF13359"/>
    </source>
</evidence>
<comment type="similarity">
    <text evidence="3">Belongs to the HARBI1 family.</text>
</comment>
<dbReference type="GO" id="GO:0046872">
    <property type="term" value="F:metal ion binding"/>
    <property type="evidence" value="ECO:0007669"/>
    <property type="project" value="UniProtKB-KW"/>
</dbReference>
<dbReference type="GO" id="GO:0004518">
    <property type="term" value="F:nuclease activity"/>
    <property type="evidence" value="ECO:0007669"/>
    <property type="project" value="UniProtKB-KW"/>
</dbReference>
<name>A0AAV6URL0_9ARAC</name>
<dbReference type="GO" id="GO:0005634">
    <property type="term" value="C:nucleus"/>
    <property type="evidence" value="ECO:0007669"/>
    <property type="project" value="UniProtKB-SubCell"/>
</dbReference>
<evidence type="ECO:0000256" key="3">
    <source>
        <dbReference type="ARBA" id="ARBA00006958"/>
    </source>
</evidence>
<feature type="domain" description="DDE Tnp4" evidence="8">
    <location>
        <begin position="86"/>
        <end position="250"/>
    </location>
</feature>
<evidence type="ECO:0000256" key="1">
    <source>
        <dbReference type="ARBA" id="ARBA00001968"/>
    </source>
</evidence>
<evidence type="ECO:0000313" key="10">
    <source>
        <dbReference type="Proteomes" id="UP000827092"/>
    </source>
</evidence>
<dbReference type="InterPro" id="IPR027806">
    <property type="entry name" value="HARBI1_dom"/>
</dbReference>
<evidence type="ECO:0000256" key="6">
    <source>
        <dbReference type="ARBA" id="ARBA00022801"/>
    </source>
</evidence>
<keyword evidence="4" id="KW-0540">Nuclease</keyword>
<dbReference type="Pfam" id="PF13359">
    <property type="entry name" value="DDE_Tnp_4"/>
    <property type="match status" value="1"/>
</dbReference>
<dbReference type="GO" id="GO:0016787">
    <property type="term" value="F:hydrolase activity"/>
    <property type="evidence" value="ECO:0007669"/>
    <property type="project" value="UniProtKB-KW"/>
</dbReference>
<sequence length="316" mass="35990">MRQCITPHERLAATLRFLATGMNFEELKFVTAISPQRLGVIIPETCLAILKNLRAYMMIPRTQEDWKAVAQEFEDKWNFPNCVGAVDGKHIRITPPCGSGSTFWNYKHFHSIVLMAIASANYEFICCEVGTNGRISDGGAIKTTEFYGDLISGNLNLPPPEPINGSLLAFPYVFLGDEAFALRPDFMKPFNVKSLNARRRIYNYRLSRARRTVENAFGILSNRFRILHTSINLDLRKIEIVVLTCCILHNFLRRNCASYISEEDVSDNSNNERMLTPLENNNGGNISNQAKLVREMYVDYFNEEGAVEWQNERVSS</sequence>
<reference evidence="9 10" key="1">
    <citation type="journal article" date="2022" name="Nat. Ecol. Evol.">
        <title>A masculinizing supergene underlies an exaggerated male reproductive morph in a spider.</title>
        <authorList>
            <person name="Hendrickx F."/>
            <person name="De Corte Z."/>
            <person name="Sonet G."/>
            <person name="Van Belleghem S.M."/>
            <person name="Kostlbacher S."/>
            <person name="Vangestel C."/>
        </authorList>
    </citation>
    <scope>NUCLEOTIDE SEQUENCE [LARGE SCALE GENOMIC DNA]</scope>
    <source>
        <strain evidence="9">W744_W776</strain>
    </source>
</reference>
<accession>A0AAV6URL0</accession>
<comment type="caution">
    <text evidence="9">The sequence shown here is derived from an EMBL/GenBank/DDBJ whole genome shotgun (WGS) entry which is preliminary data.</text>
</comment>
<evidence type="ECO:0000256" key="2">
    <source>
        <dbReference type="ARBA" id="ARBA00004123"/>
    </source>
</evidence>
<dbReference type="InterPro" id="IPR045249">
    <property type="entry name" value="HARBI1-like"/>
</dbReference>
<dbReference type="EMBL" id="JAFNEN010000278">
    <property type="protein sequence ID" value="KAG8187110.1"/>
    <property type="molecule type" value="Genomic_DNA"/>
</dbReference>
<keyword evidence="10" id="KW-1185">Reference proteome</keyword>
<dbReference type="Proteomes" id="UP000827092">
    <property type="component" value="Unassembled WGS sequence"/>
</dbReference>
<evidence type="ECO:0000313" key="9">
    <source>
        <dbReference type="EMBL" id="KAG8187110.1"/>
    </source>
</evidence>
<keyword evidence="5" id="KW-0479">Metal-binding</keyword>
<dbReference type="PANTHER" id="PTHR22930:SF284">
    <property type="entry name" value="DDE TNP4 DOMAIN-CONTAINING PROTEIN"/>
    <property type="match status" value="1"/>
</dbReference>
<evidence type="ECO:0000256" key="5">
    <source>
        <dbReference type="ARBA" id="ARBA00022723"/>
    </source>
</evidence>
<comment type="subcellular location">
    <subcellularLocation>
        <location evidence="2">Nucleus</location>
    </subcellularLocation>
</comment>
<comment type="cofactor">
    <cofactor evidence="1">
        <name>a divalent metal cation</name>
        <dbReference type="ChEBI" id="CHEBI:60240"/>
    </cofactor>
</comment>
<gene>
    <name evidence="9" type="ORF">JTE90_004856</name>
</gene>
<dbReference type="PANTHER" id="PTHR22930">
    <property type="match status" value="1"/>
</dbReference>
<evidence type="ECO:0000256" key="7">
    <source>
        <dbReference type="ARBA" id="ARBA00023242"/>
    </source>
</evidence>
<keyword evidence="7" id="KW-0539">Nucleus</keyword>
<keyword evidence="6" id="KW-0378">Hydrolase</keyword>
<protein>
    <recommendedName>
        <fullName evidence="8">DDE Tnp4 domain-containing protein</fullName>
    </recommendedName>
</protein>